<protein>
    <submittedName>
        <fullName evidence="2">Uncharacterized protein</fullName>
    </submittedName>
</protein>
<organism evidence="2 3">
    <name type="scientific">Tardibacter chloracetimidivorans</name>
    <dbReference type="NCBI Taxonomy" id="1921510"/>
    <lineage>
        <taxon>Bacteria</taxon>
        <taxon>Pseudomonadati</taxon>
        <taxon>Pseudomonadota</taxon>
        <taxon>Alphaproteobacteria</taxon>
        <taxon>Sphingomonadales</taxon>
        <taxon>Sphingomonadaceae</taxon>
        <taxon>Tardibacter</taxon>
    </lineage>
</organism>
<name>A0A1L3ZXB1_9SPHN</name>
<feature type="region of interest" description="Disordered" evidence="1">
    <location>
        <begin position="58"/>
        <end position="79"/>
    </location>
</feature>
<reference evidence="3" key="1">
    <citation type="submission" date="2016-11" db="EMBL/GenBank/DDBJ databases">
        <title>Complete Genome Sequence of alachlor-degrading Sphingomonas sp. strain JJ-A5.</title>
        <authorList>
            <person name="Lee H."/>
            <person name="Ka J.-O."/>
        </authorList>
    </citation>
    <scope>NUCLEOTIDE SEQUENCE [LARGE SCALE GENOMIC DNA]</scope>
    <source>
        <strain evidence="3">JJ-A5</strain>
    </source>
</reference>
<dbReference type="EMBL" id="CP018221">
    <property type="protein sequence ID" value="API60264.1"/>
    <property type="molecule type" value="Genomic_DNA"/>
</dbReference>
<feature type="region of interest" description="Disordered" evidence="1">
    <location>
        <begin position="1"/>
        <end position="25"/>
    </location>
</feature>
<sequence>MSDTRLRLAPRTWGKLGNKPGEPTPWDQNFETVFHQADAGFPAVIDWLEGLTFEARPGQPRRSRFLPQPAASTQPIQFD</sequence>
<accession>A0A1L3ZXB1</accession>
<gene>
    <name evidence="2" type="ORF">BSL82_14005</name>
</gene>
<evidence type="ECO:0000256" key="1">
    <source>
        <dbReference type="SAM" id="MobiDB-lite"/>
    </source>
</evidence>
<feature type="compositionally biased region" description="Polar residues" evidence="1">
    <location>
        <begin position="70"/>
        <end position="79"/>
    </location>
</feature>
<dbReference type="AlphaFoldDB" id="A0A1L3ZXB1"/>
<evidence type="ECO:0000313" key="3">
    <source>
        <dbReference type="Proteomes" id="UP000182063"/>
    </source>
</evidence>
<proteinExistence type="predicted"/>
<evidence type="ECO:0000313" key="2">
    <source>
        <dbReference type="EMBL" id="API60264.1"/>
    </source>
</evidence>
<dbReference type="OrthoDB" id="7210741at2"/>
<dbReference type="Proteomes" id="UP000182063">
    <property type="component" value="Chromosome"/>
</dbReference>
<dbReference type="KEGG" id="sphj:BSL82_14005"/>
<keyword evidence="3" id="KW-1185">Reference proteome</keyword>
<dbReference type="RefSeq" id="WP_072597961.1">
    <property type="nucleotide sequence ID" value="NZ_CP018221.1"/>
</dbReference>